<dbReference type="AlphaFoldDB" id="A0A366Y170"/>
<dbReference type="EMBL" id="QOCW01000002">
    <property type="protein sequence ID" value="RBW71115.1"/>
    <property type="molecule type" value="Genomic_DNA"/>
</dbReference>
<reference evidence="1 2" key="1">
    <citation type="submission" date="2018-07" db="EMBL/GenBank/DDBJ databases">
        <title>Lottiidibacillus patelloidae gen. nov., sp. nov., isolated from the intestinal tract of a marine limpet and the reclassification of B. taeanensis BH030017T, B. algicola KMM 3737T and B. hwajinpoensis SW-72T as genus Lottiidibacillus.</title>
        <authorList>
            <person name="Liu R."/>
            <person name="Huang Z."/>
        </authorList>
    </citation>
    <scope>NUCLEOTIDE SEQUENCE [LARGE SCALE GENOMIC DNA]</scope>
    <source>
        <strain evidence="1 2">BH030017</strain>
    </source>
</reference>
<dbReference type="Proteomes" id="UP000253314">
    <property type="component" value="Unassembled WGS sequence"/>
</dbReference>
<name>A0A366Y170_9BACI</name>
<protein>
    <submittedName>
        <fullName evidence="1">Uncharacterized protein</fullName>
    </submittedName>
</protein>
<sequence length="195" mass="21748">MSTNTEQKKRYFEVNLSTGELIEVGKTINSSKDAEDNSNSVETNDAVVKFSSTTLIPEGFTINKDGSVHLGIDTNHLVCCTDMLRVPVPLHETHTGRKLEGCVAEATRIRLIGCLNALFNVSVTSKNTVSGENLTFSCYDKVYVNEIIGFSSKKEPLENCFEIKNILFSMETQKDDSERENVIFNGTVEFKYTEV</sequence>
<comment type="caution">
    <text evidence="1">The sequence shown here is derived from an EMBL/GenBank/DDBJ whole genome shotgun (WGS) entry which is preliminary data.</text>
</comment>
<keyword evidence="2" id="KW-1185">Reference proteome</keyword>
<organism evidence="1 2">
    <name type="scientific">Bacillus taeanensis</name>
    <dbReference type="NCBI Taxonomy" id="273032"/>
    <lineage>
        <taxon>Bacteria</taxon>
        <taxon>Bacillati</taxon>
        <taxon>Bacillota</taxon>
        <taxon>Bacilli</taxon>
        <taxon>Bacillales</taxon>
        <taxon>Bacillaceae</taxon>
        <taxon>Bacillus</taxon>
    </lineage>
</organism>
<proteinExistence type="predicted"/>
<evidence type="ECO:0000313" key="1">
    <source>
        <dbReference type="EMBL" id="RBW71115.1"/>
    </source>
</evidence>
<evidence type="ECO:0000313" key="2">
    <source>
        <dbReference type="Proteomes" id="UP000253314"/>
    </source>
</evidence>
<dbReference type="RefSeq" id="WP_113804595.1">
    <property type="nucleotide sequence ID" value="NZ_QOCW01000002.1"/>
</dbReference>
<gene>
    <name evidence="1" type="ORF">DS031_03730</name>
</gene>
<accession>A0A366Y170</accession>